<evidence type="ECO:0000256" key="8">
    <source>
        <dbReference type="ARBA" id="ARBA00022801"/>
    </source>
</evidence>
<keyword evidence="6 15" id="KW-0686">Riboflavin biosynthesis</keyword>
<keyword evidence="12" id="KW-0511">Multifunctional enzyme</keyword>
<protein>
    <recommendedName>
        <fullName evidence="15">Riboflavin biosynthesis protein RibD</fullName>
    </recommendedName>
    <domain>
        <recommendedName>
            <fullName evidence="15">Diaminohydroxyphosphoribosylaminopyrimidine deaminase</fullName>
            <shortName evidence="15">DRAP deaminase</shortName>
            <ecNumber evidence="15">3.5.4.26</ecNumber>
        </recommendedName>
        <alternativeName>
            <fullName evidence="15">Riboflavin-specific deaminase</fullName>
        </alternativeName>
    </domain>
    <domain>
        <recommendedName>
            <fullName evidence="15">5-amino-6-(5-phosphoribosylamino)uracil reductase</fullName>
            <ecNumber evidence="15">1.1.1.193</ecNumber>
        </recommendedName>
        <alternativeName>
            <fullName evidence="15">HTP reductase</fullName>
        </alternativeName>
    </domain>
</protein>
<feature type="binding site" evidence="18">
    <location>
        <position position="50"/>
    </location>
    <ligand>
        <name>Zn(2+)</name>
        <dbReference type="ChEBI" id="CHEBI:29105"/>
        <note>catalytic</note>
    </ligand>
</feature>
<dbReference type="NCBIfam" id="TIGR00326">
    <property type="entry name" value="eubact_ribD"/>
    <property type="match status" value="1"/>
</dbReference>
<evidence type="ECO:0000313" key="21">
    <source>
        <dbReference type="Proteomes" id="UP000308230"/>
    </source>
</evidence>
<comment type="caution">
    <text evidence="20">The sequence shown here is derived from an EMBL/GenBank/DDBJ whole genome shotgun (WGS) entry which is preliminary data.</text>
</comment>
<feature type="binding site" evidence="17">
    <location>
        <position position="184"/>
    </location>
    <ligand>
        <name>substrate</name>
    </ligand>
</feature>
<comment type="similarity">
    <text evidence="4 15">In the N-terminal section; belongs to the cytidine and deoxycytidylate deaminase family.</text>
</comment>
<dbReference type="AlphaFoldDB" id="A0A5R9F2C5"/>
<dbReference type="FunFam" id="3.40.140.10:FF:000025">
    <property type="entry name" value="Riboflavin biosynthesis protein RibD"/>
    <property type="match status" value="1"/>
</dbReference>
<dbReference type="GO" id="GO:0008703">
    <property type="term" value="F:5-amino-6-(5-phosphoribosylamino)uracil reductase activity"/>
    <property type="evidence" value="ECO:0007669"/>
    <property type="project" value="UniProtKB-EC"/>
</dbReference>
<dbReference type="SUPFAM" id="SSF53597">
    <property type="entry name" value="Dihydrofolate reductase-like"/>
    <property type="match status" value="1"/>
</dbReference>
<keyword evidence="9 15" id="KW-0862">Zinc</keyword>
<evidence type="ECO:0000313" key="20">
    <source>
        <dbReference type="EMBL" id="TLS35648.1"/>
    </source>
</evidence>
<evidence type="ECO:0000256" key="18">
    <source>
        <dbReference type="PIRSR" id="PIRSR006769-3"/>
    </source>
</evidence>
<feature type="binding site" evidence="17">
    <location>
        <position position="200"/>
    </location>
    <ligand>
        <name>NADP(+)</name>
        <dbReference type="ChEBI" id="CHEBI:58349"/>
    </ligand>
</feature>
<sequence>MDHAYYMNFAIDLAKRGIGQTSPNPAVGAVIVKGGEIVGFGAHLKAGEPHAEVHALNMAGGKAIGATMYVTLEPCSHFGKTPPCSNAIIDKKLHKVVIASVDPNPKVSGEGIRKLKKAGIEVITGVMEEEAKQLNEVFFHYMQYKRPFVTLKTATSLDGKIATATGESKWITGQTAREDSHFYRHHHDGILVGIGTVLADNPSLTTRLPAGGKNPVRIILDHELRTPLDARVVTDGQAATWIIVKASVPEEKRRRFINAGVEIMEFPGSEINVPELLYFLGEKGITSLLVEGGATIHGSFLRDRAVNQVLSYISPKVIGGEKAKPAFGGEGFAHLADALELKIKEVTQIGEDLKMVLVPKRGEETDVYRNS</sequence>
<dbReference type="OrthoDB" id="9800865at2"/>
<dbReference type="SUPFAM" id="SSF53927">
    <property type="entry name" value="Cytidine deaminase-like"/>
    <property type="match status" value="1"/>
</dbReference>
<comment type="catalytic activity">
    <reaction evidence="13 15">
        <text>5-amino-6-(5-phospho-D-ribitylamino)uracil + NADP(+) = 5-amino-6-(5-phospho-D-ribosylamino)uracil + NADPH + H(+)</text>
        <dbReference type="Rhea" id="RHEA:17845"/>
        <dbReference type="ChEBI" id="CHEBI:15378"/>
        <dbReference type="ChEBI" id="CHEBI:57783"/>
        <dbReference type="ChEBI" id="CHEBI:58349"/>
        <dbReference type="ChEBI" id="CHEBI:58421"/>
        <dbReference type="ChEBI" id="CHEBI:58453"/>
        <dbReference type="EC" id="1.1.1.193"/>
    </reaction>
</comment>
<dbReference type="UniPathway" id="UPA00275">
    <property type="reaction ID" value="UER00401"/>
</dbReference>
<keyword evidence="21" id="KW-1185">Reference proteome</keyword>
<evidence type="ECO:0000256" key="14">
    <source>
        <dbReference type="ARBA" id="ARBA00049886"/>
    </source>
</evidence>
<dbReference type="Gene3D" id="3.40.140.10">
    <property type="entry name" value="Cytidine Deaminase, domain 2"/>
    <property type="match status" value="1"/>
</dbReference>
<dbReference type="InterPro" id="IPR004794">
    <property type="entry name" value="Eubact_RibD"/>
</dbReference>
<dbReference type="RefSeq" id="WP_138128581.1">
    <property type="nucleotide sequence ID" value="NZ_SWLG01000018.1"/>
</dbReference>
<dbReference type="GO" id="GO:0050661">
    <property type="term" value="F:NADP binding"/>
    <property type="evidence" value="ECO:0007669"/>
    <property type="project" value="InterPro"/>
</dbReference>
<dbReference type="CDD" id="cd01284">
    <property type="entry name" value="Riboflavin_deaminase-reductase"/>
    <property type="match status" value="1"/>
</dbReference>
<feature type="domain" description="CMP/dCMP-type deaminase" evidence="19">
    <location>
        <begin position="1"/>
        <end position="115"/>
    </location>
</feature>
<evidence type="ECO:0000256" key="1">
    <source>
        <dbReference type="ARBA" id="ARBA00002151"/>
    </source>
</evidence>
<dbReference type="EMBL" id="SWLG01000018">
    <property type="protein sequence ID" value="TLS35648.1"/>
    <property type="molecule type" value="Genomic_DNA"/>
</dbReference>
<feature type="binding site" evidence="18">
    <location>
        <position position="75"/>
    </location>
    <ligand>
        <name>Zn(2+)</name>
        <dbReference type="ChEBI" id="CHEBI:29105"/>
        <note>catalytic</note>
    </ligand>
</feature>
<evidence type="ECO:0000256" key="17">
    <source>
        <dbReference type="PIRSR" id="PIRSR006769-2"/>
    </source>
</evidence>
<dbReference type="Proteomes" id="UP000308230">
    <property type="component" value="Unassembled WGS sequence"/>
</dbReference>
<comment type="similarity">
    <text evidence="5 15">In the C-terminal section; belongs to the HTP reductase family.</text>
</comment>
<keyword evidence="11 15" id="KW-0560">Oxidoreductase</keyword>
<dbReference type="GO" id="GO:0008835">
    <property type="term" value="F:diaminohydroxyphosphoribosylaminopyrimidine deaminase activity"/>
    <property type="evidence" value="ECO:0007669"/>
    <property type="project" value="UniProtKB-EC"/>
</dbReference>
<keyword evidence="10 15" id="KW-0521">NADP</keyword>
<feature type="binding site" evidence="17">
    <location>
        <position position="154"/>
    </location>
    <ligand>
        <name>NADP(+)</name>
        <dbReference type="ChEBI" id="CHEBI:58349"/>
    </ligand>
</feature>
<dbReference type="EC" id="3.5.4.26" evidence="15"/>
<dbReference type="Pfam" id="PF00383">
    <property type="entry name" value="dCMP_cyt_deam_1"/>
    <property type="match status" value="1"/>
</dbReference>
<evidence type="ECO:0000259" key="19">
    <source>
        <dbReference type="PROSITE" id="PS51747"/>
    </source>
</evidence>
<feature type="binding site" evidence="17">
    <location>
        <position position="168"/>
    </location>
    <ligand>
        <name>substrate</name>
    </ligand>
</feature>
<dbReference type="NCBIfam" id="TIGR00227">
    <property type="entry name" value="ribD_Cterm"/>
    <property type="match status" value="1"/>
</dbReference>
<dbReference type="InterPro" id="IPR002125">
    <property type="entry name" value="CMP_dCMP_dom"/>
</dbReference>
<dbReference type="PANTHER" id="PTHR38011">
    <property type="entry name" value="DIHYDROFOLATE REDUCTASE FAMILY PROTEIN (AFU_ORTHOLOGUE AFUA_8G06820)"/>
    <property type="match status" value="1"/>
</dbReference>
<evidence type="ECO:0000256" key="10">
    <source>
        <dbReference type="ARBA" id="ARBA00022857"/>
    </source>
</evidence>
<evidence type="ECO:0000256" key="11">
    <source>
        <dbReference type="ARBA" id="ARBA00023002"/>
    </source>
</evidence>
<evidence type="ECO:0000256" key="3">
    <source>
        <dbReference type="ARBA" id="ARBA00004910"/>
    </source>
</evidence>
<dbReference type="PANTHER" id="PTHR38011:SF7">
    <property type="entry name" value="2,5-DIAMINO-6-RIBOSYLAMINO-4(3H)-PYRIMIDINONE 5'-PHOSPHATE REDUCTASE"/>
    <property type="match status" value="1"/>
</dbReference>
<dbReference type="PIRSF" id="PIRSF006769">
    <property type="entry name" value="RibD"/>
    <property type="match status" value="1"/>
</dbReference>
<feature type="binding site" evidence="17">
    <location>
        <position position="196"/>
    </location>
    <ligand>
        <name>NADP(+)</name>
        <dbReference type="ChEBI" id="CHEBI:58349"/>
    </ligand>
</feature>
<keyword evidence="8 15" id="KW-0378">Hydrolase</keyword>
<evidence type="ECO:0000256" key="9">
    <source>
        <dbReference type="ARBA" id="ARBA00022833"/>
    </source>
</evidence>
<feature type="binding site" evidence="17">
    <location>
        <position position="204"/>
    </location>
    <ligand>
        <name>substrate</name>
    </ligand>
</feature>
<dbReference type="InterPro" id="IPR016193">
    <property type="entry name" value="Cytidine_deaminase-like"/>
</dbReference>
<reference evidence="20 21" key="1">
    <citation type="submission" date="2019-04" db="EMBL/GenBank/DDBJ databases">
        <title>Bacillus caeni sp. nov., a bacterium isolated from mangrove sediment.</title>
        <authorList>
            <person name="Huang H."/>
            <person name="Mo K."/>
            <person name="Hu Y."/>
        </authorList>
    </citation>
    <scope>NUCLEOTIDE SEQUENCE [LARGE SCALE GENOMIC DNA]</scope>
    <source>
        <strain evidence="20 21">HB172195</strain>
    </source>
</reference>
<accession>A0A5R9F2C5</accession>
<dbReference type="InterPro" id="IPR050765">
    <property type="entry name" value="Riboflavin_Biosynth_HTPR"/>
</dbReference>
<organism evidence="20 21">
    <name type="scientific">Exobacillus caeni</name>
    <dbReference type="NCBI Taxonomy" id="2574798"/>
    <lineage>
        <taxon>Bacteria</taxon>
        <taxon>Bacillati</taxon>
        <taxon>Bacillota</taxon>
        <taxon>Bacilli</taxon>
        <taxon>Bacillales</taxon>
        <taxon>Guptibacillaceae</taxon>
        <taxon>Exobacillus</taxon>
    </lineage>
</organism>
<evidence type="ECO:0000256" key="7">
    <source>
        <dbReference type="ARBA" id="ARBA00022723"/>
    </source>
</evidence>
<dbReference type="PROSITE" id="PS51747">
    <property type="entry name" value="CYT_DCMP_DEAMINASES_2"/>
    <property type="match status" value="1"/>
</dbReference>
<evidence type="ECO:0000256" key="6">
    <source>
        <dbReference type="ARBA" id="ARBA00022619"/>
    </source>
</evidence>
<evidence type="ECO:0000256" key="2">
    <source>
        <dbReference type="ARBA" id="ARBA00004882"/>
    </source>
</evidence>
<comment type="pathway">
    <text evidence="2 15">Cofactor biosynthesis; riboflavin biosynthesis; 5-amino-6-(D-ribitylamino)uracil from GTP: step 2/4.</text>
</comment>
<dbReference type="EC" id="1.1.1.193" evidence="15"/>
<evidence type="ECO:0000256" key="15">
    <source>
        <dbReference type="PIRNR" id="PIRNR006769"/>
    </source>
</evidence>
<dbReference type="Pfam" id="PF01872">
    <property type="entry name" value="RibD_C"/>
    <property type="match status" value="1"/>
</dbReference>
<dbReference type="Gene3D" id="3.40.430.10">
    <property type="entry name" value="Dihydrofolate Reductase, subunit A"/>
    <property type="match status" value="1"/>
</dbReference>
<dbReference type="InterPro" id="IPR011549">
    <property type="entry name" value="RibD_C"/>
</dbReference>
<gene>
    <name evidence="20" type="primary">ribD</name>
    <name evidence="20" type="ORF">FCL54_19295</name>
</gene>
<evidence type="ECO:0000256" key="16">
    <source>
        <dbReference type="PIRSR" id="PIRSR006769-1"/>
    </source>
</evidence>
<dbReference type="InterPro" id="IPR016192">
    <property type="entry name" value="APOBEC/CMP_deaminase_Zn-bd"/>
</dbReference>
<dbReference type="GO" id="GO:0009231">
    <property type="term" value="P:riboflavin biosynthetic process"/>
    <property type="evidence" value="ECO:0007669"/>
    <property type="project" value="UniProtKB-UniPathway"/>
</dbReference>
<comment type="cofactor">
    <cofactor evidence="15 18">
        <name>Zn(2+)</name>
        <dbReference type="ChEBI" id="CHEBI:29105"/>
    </cofactor>
    <text evidence="15 18">Binds 1 zinc ion.</text>
</comment>
<feature type="binding site" evidence="18">
    <location>
        <position position="84"/>
    </location>
    <ligand>
        <name>Zn(2+)</name>
        <dbReference type="ChEBI" id="CHEBI:29105"/>
        <note>catalytic</note>
    </ligand>
</feature>
<feature type="binding site" evidence="17">
    <location>
        <position position="207"/>
    </location>
    <ligand>
        <name>substrate</name>
    </ligand>
</feature>
<name>A0A5R9F2C5_9BACL</name>
<evidence type="ECO:0000256" key="4">
    <source>
        <dbReference type="ARBA" id="ARBA00005259"/>
    </source>
</evidence>
<dbReference type="InterPro" id="IPR002734">
    <property type="entry name" value="RibDG_C"/>
</dbReference>
<feature type="binding site" evidence="17">
    <location>
        <begin position="293"/>
        <end position="299"/>
    </location>
    <ligand>
        <name>NADP(+)</name>
        <dbReference type="ChEBI" id="CHEBI:58349"/>
    </ligand>
</feature>
<feature type="binding site" evidence="17">
    <location>
        <position position="291"/>
    </location>
    <ligand>
        <name>substrate</name>
    </ligand>
</feature>
<comment type="catalytic activity">
    <reaction evidence="14 15">
        <text>2,5-diamino-6-hydroxy-4-(5-phosphoribosylamino)-pyrimidine + H2O + H(+) = 5-amino-6-(5-phospho-D-ribosylamino)uracil + NH4(+)</text>
        <dbReference type="Rhea" id="RHEA:21868"/>
        <dbReference type="ChEBI" id="CHEBI:15377"/>
        <dbReference type="ChEBI" id="CHEBI:15378"/>
        <dbReference type="ChEBI" id="CHEBI:28938"/>
        <dbReference type="ChEBI" id="CHEBI:58453"/>
        <dbReference type="ChEBI" id="CHEBI:58614"/>
        <dbReference type="EC" id="3.5.4.26"/>
    </reaction>
</comment>
<comment type="pathway">
    <text evidence="3 15">Cofactor biosynthesis; riboflavin biosynthesis; 5-amino-6-(D-ribitylamino)uracil from GTP: step 3/4.</text>
</comment>
<evidence type="ECO:0000256" key="12">
    <source>
        <dbReference type="ARBA" id="ARBA00023268"/>
    </source>
</evidence>
<dbReference type="InterPro" id="IPR024072">
    <property type="entry name" value="DHFR-like_dom_sf"/>
</dbReference>
<feature type="binding site" evidence="17">
    <location>
        <position position="170"/>
    </location>
    <ligand>
        <name>NADP(+)</name>
        <dbReference type="ChEBI" id="CHEBI:58349"/>
    </ligand>
</feature>
<proteinExistence type="inferred from homology"/>
<dbReference type="PROSITE" id="PS00903">
    <property type="entry name" value="CYT_DCMP_DEAMINASES_1"/>
    <property type="match status" value="1"/>
</dbReference>
<feature type="active site" description="Proton donor" evidence="16">
    <location>
        <position position="52"/>
    </location>
</feature>
<keyword evidence="7 15" id="KW-0479">Metal-binding</keyword>
<dbReference type="GO" id="GO:0008270">
    <property type="term" value="F:zinc ion binding"/>
    <property type="evidence" value="ECO:0007669"/>
    <property type="project" value="InterPro"/>
</dbReference>
<evidence type="ECO:0000256" key="13">
    <source>
        <dbReference type="ARBA" id="ARBA00049861"/>
    </source>
</evidence>
<comment type="function">
    <text evidence="1 15">Converts 2,5-diamino-6-(ribosylamino)-4(3h)-pyrimidinone 5'-phosphate into 5-amino-6-(ribosylamino)-2,4(1h,3h)-pyrimidinedione 5'-phosphate.</text>
</comment>
<evidence type="ECO:0000256" key="5">
    <source>
        <dbReference type="ARBA" id="ARBA00007417"/>
    </source>
</evidence>